<feature type="signal peptide" evidence="3">
    <location>
        <begin position="1"/>
        <end position="29"/>
    </location>
</feature>
<evidence type="ECO:0000256" key="1">
    <source>
        <dbReference type="ARBA" id="ARBA00001947"/>
    </source>
</evidence>
<dbReference type="GO" id="GO:0016020">
    <property type="term" value="C:membrane"/>
    <property type="evidence" value="ECO:0007669"/>
    <property type="project" value="InterPro"/>
</dbReference>
<evidence type="ECO:0000313" key="6">
    <source>
        <dbReference type="Proteomes" id="UP000316770"/>
    </source>
</evidence>
<keyword evidence="6" id="KW-1185">Reference proteome</keyword>
<dbReference type="PANTHER" id="PTHR42837">
    <property type="entry name" value="REGULATOR OF SIGMA-E PROTEASE RSEP"/>
    <property type="match status" value="1"/>
</dbReference>
<organism evidence="5 6">
    <name type="scientific">Rosistilla oblonga</name>
    <dbReference type="NCBI Taxonomy" id="2527990"/>
    <lineage>
        <taxon>Bacteria</taxon>
        <taxon>Pseudomonadati</taxon>
        <taxon>Planctomycetota</taxon>
        <taxon>Planctomycetia</taxon>
        <taxon>Pirellulales</taxon>
        <taxon>Pirellulaceae</taxon>
        <taxon>Rosistilla</taxon>
    </lineage>
</organism>
<name>A0A518IZ88_9BACT</name>
<feature type="compositionally biased region" description="Low complexity" evidence="2">
    <location>
        <begin position="321"/>
        <end position="338"/>
    </location>
</feature>
<dbReference type="InterPro" id="IPR001478">
    <property type="entry name" value="PDZ"/>
</dbReference>
<feature type="region of interest" description="Disordered" evidence="2">
    <location>
        <begin position="159"/>
        <end position="181"/>
    </location>
</feature>
<feature type="region of interest" description="Disordered" evidence="2">
    <location>
        <begin position="37"/>
        <end position="85"/>
    </location>
</feature>
<keyword evidence="3" id="KW-0732">Signal</keyword>
<evidence type="ECO:0000313" key="5">
    <source>
        <dbReference type="EMBL" id="QDV58400.1"/>
    </source>
</evidence>
<feature type="compositionally biased region" description="Polar residues" evidence="2">
    <location>
        <begin position="49"/>
        <end position="72"/>
    </location>
</feature>
<evidence type="ECO:0000256" key="3">
    <source>
        <dbReference type="SAM" id="SignalP"/>
    </source>
</evidence>
<dbReference type="RefSeq" id="WP_145288722.1">
    <property type="nucleotide sequence ID" value="NZ_CP036318.1"/>
</dbReference>
<dbReference type="AlphaFoldDB" id="A0A518IZ88"/>
<feature type="region of interest" description="Disordered" evidence="2">
    <location>
        <begin position="387"/>
        <end position="409"/>
    </location>
</feature>
<proteinExistence type="predicted"/>
<dbReference type="Gene3D" id="2.30.42.10">
    <property type="match status" value="2"/>
</dbReference>
<feature type="domain" description="PDZ" evidence="4">
    <location>
        <begin position="184"/>
        <end position="236"/>
    </location>
</feature>
<keyword evidence="5" id="KW-0645">Protease</keyword>
<gene>
    <name evidence="5" type="primary">mucD_8</name>
    <name evidence="5" type="ORF">Mal33_44180</name>
</gene>
<dbReference type="InterPro" id="IPR036034">
    <property type="entry name" value="PDZ_sf"/>
</dbReference>
<dbReference type="GO" id="GO:0004222">
    <property type="term" value="F:metalloendopeptidase activity"/>
    <property type="evidence" value="ECO:0007669"/>
    <property type="project" value="InterPro"/>
</dbReference>
<dbReference type="Proteomes" id="UP000316770">
    <property type="component" value="Chromosome"/>
</dbReference>
<dbReference type="PROSITE" id="PS50106">
    <property type="entry name" value="PDZ"/>
    <property type="match status" value="2"/>
</dbReference>
<dbReference type="Pfam" id="PF13180">
    <property type="entry name" value="PDZ_2"/>
    <property type="match status" value="2"/>
</dbReference>
<dbReference type="SUPFAM" id="SSF50156">
    <property type="entry name" value="PDZ domain-like"/>
    <property type="match status" value="2"/>
</dbReference>
<dbReference type="EC" id="3.4.21.107" evidence="5"/>
<dbReference type="PANTHER" id="PTHR42837:SF2">
    <property type="entry name" value="MEMBRANE METALLOPROTEASE ARASP2, CHLOROPLASTIC-RELATED"/>
    <property type="match status" value="1"/>
</dbReference>
<feature type="domain" description="PDZ" evidence="4">
    <location>
        <begin position="68"/>
        <end position="149"/>
    </location>
</feature>
<accession>A0A518IZ88</accession>
<keyword evidence="5" id="KW-0378">Hydrolase</keyword>
<evidence type="ECO:0000256" key="2">
    <source>
        <dbReference type="SAM" id="MobiDB-lite"/>
    </source>
</evidence>
<protein>
    <submittedName>
        <fullName evidence="5">Putative periplasmic serine endoprotease DegP-like</fullName>
        <ecNumber evidence="5">3.4.21.107</ecNumber>
    </submittedName>
</protein>
<dbReference type="EMBL" id="CP036318">
    <property type="protein sequence ID" value="QDV58400.1"/>
    <property type="molecule type" value="Genomic_DNA"/>
</dbReference>
<feature type="compositionally biased region" description="Low complexity" evidence="2">
    <location>
        <begin position="349"/>
        <end position="358"/>
    </location>
</feature>
<feature type="chain" id="PRO_5021900692" evidence="3">
    <location>
        <begin position="30"/>
        <end position="409"/>
    </location>
</feature>
<feature type="compositionally biased region" description="Polar residues" evidence="2">
    <location>
        <begin position="399"/>
        <end position="409"/>
    </location>
</feature>
<comment type="cofactor">
    <cofactor evidence="1">
        <name>Zn(2+)</name>
        <dbReference type="ChEBI" id="CHEBI:29105"/>
    </cofactor>
</comment>
<dbReference type="SMART" id="SM00228">
    <property type="entry name" value="PDZ"/>
    <property type="match status" value="2"/>
</dbReference>
<reference evidence="5 6" key="1">
    <citation type="submission" date="2019-02" db="EMBL/GenBank/DDBJ databases">
        <title>Deep-cultivation of Planctomycetes and their phenomic and genomic characterization uncovers novel biology.</title>
        <authorList>
            <person name="Wiegand S."/>
            <person name="Jogler M."/>
            <person name="Boedeker C."/>
            <person name="Pinto D."/>
            <person name="Vollmers J."/>
            <person name="Rivas-Marin E."/>
            <person name="Kohn T."/>
            <person name="Peeters S.H."/>
            <person name="Heuer A."/>
            <person name="Rast P."/>
            <person name="Oberbeckmann S."/>
            <person name="Bunk B."/>
            <person name="Jeske O."/>
            <person name="Meyerdierks A."/>
            <person name="Storesund J.E."/>
            <person name="Kallscheuer N."/>
            <person name="Luecker S."/>
            <person name="Lage O.M."/>
            <person name="Pohl T."/>
            <person name="Merkel B.J."/>
            <person name="Hornburger P."/>
            <person name="Mueller R.-W."/>
            <person name="Bruemmer F."/>
            <person name="Labrenz M."/>
            <person name="Spormann A.M."/>
            <person name="Op den Camp H."/>
            <person name="Overmann J."/>
            <person name="Amann R."/>
            <person name="Jetten M.S.M."/>
            <person name="Mascher T."/>
            <person name="Medema M.H."/>
            <person name="Devos D.P."/>
            <person name="Kaster A.-K."/>
            <person name="Ovreas L."/>
            <person name="Rohde M."/>
            <person name="Galperin M.Y."/>
            <person name="Jogler C."/>
        </authorList>
    </citation>
    <scope>NUCLEOTIDE SEQUENCE [LARGE SCALE GENOMIC DNA]</scope>
    <source>
        <strain evidence="5 6">Mal33</strain>
    </source>
</reference>
<dbReference type="InterPro" id="IPR004387">
    <property type="entry name" value="Pept_M50_Zn"/>
</dbReference>
<evidence type="ECO:0000259" key="4">
    <source>
        <dbReference type="PROSITE" id="PS50106"/>
    </source>
</evidence>
<feature type="region of interest" description="Disordered" evidence="2">
    <location>
        <begin position="318"/>
        <end position="374"/>
    </location>
</feature>
<dbReference type="GO" id="GO:0006508">
    <property type="term" value="P:proteolysis"/>
    <property type="evidence" value="ECO:0007669"/>
    <property type="project" value="UniProtKB-KW"/>
</dbReference>
<feature type="compositionally biased region" description="Pro residues" evidence="2">
    <location>
        <begin position="339"/>
        <end position="348"/>
    </location>
</feature>
<sequence precursor="true">MFRRFKKSAVLFACPIPLAAALMVQSAAAQQLPEPVPAAPDVIGETPAQPGSSSPLPEPYSLQQQAPQPSAETQKRPSLGVVAEERRDRTGLTVLSVRELSPAAQAGVLEGDILTGLNGVQTNSIEDVSSALTKLRAGDPVAIEVSREGLLFELRAAMSDAPPPSADDVPREIPGAGDPSMGPSRGILGVTVEDASAPLGGAPVLRGARVISVTAQSPAESIGIRPGDTIVSIDGQVMYGARELTTYMQNAQAGESVEIGYYQDRVLRRKKITLADSGQPLPGAVADDRGDMVPGIVIRPGANVGEILQDVGRTLDGILGPRPARQMPRQAPAESFAAPAPPAIPTPAPSSSRRIPTPDAAPAPGAEEQSEVVRLRRQVEQLLERVQQLESQLDKDQQPQESGDGQDSL</sequence>